<keyword evidence="2" id="KW-0472">Membrane</keyword>
<dbReference type="AlphaFoldDB" id="A0A3S1CLP8"/>
<evidence type="ECO:0000313" key="3">
    <source>
        <dbReference type="EMBL" id="RUT04064.1"/>
    </source>
</evidence>
<dbReference type="EMBL" id="RSCL01000012">
    <property type="protein sequence ID" value="RUT04064.1"/>
    <property type="molecule type" value="Genomic_DNA"/>
</dbReference>
<gene>
    <name evidence="3" type="ORF">DSM106972_049780</name>
</gene>
<reference evidence="3" key="1">
    <citation type="submission" date="2018-12" db="EMBL/GenBank/DDBJ databases">
        <authorList>
            <person name="Will S."/>
            <person name="Neumann-Schaal M."/>
            <person name="Henke P."/>
        </authorList>
    </citation>
    <scope>NUCLEOTIDE SEQUENCE</scope>
    <source>
        <strain evidence="3">PCC 7102</strain>
    </source>
</reference>
<evidence type="ECO:0000313" key="4">
    <source>
        <dbReference type="Proteomes" id="UP000271624"/>
    </source>
</evidence>
<comment type="caution">
    <text evidence="3">The sequence shown here is derived from an EMBL/GenBank/DDBJ whole genome shotgun (WGS) entry which is preliminary data.</text>
</comment>
<name>A0A3S1CLP8_9CYAN</name>
<proteinExistence type="predicted"/>
<dbReference type="Pfam" id="PF03743">
    <property type="entry name" value="TrbI"/>
    <property type="match status" value="1"/>
</dbReference>
<dbReference type="Proteomes" id="UP000271624">
    <property type="component" value="Unassembled WGS sequence"/>
</dbReference>
<feature type="compositionally biased region" description="Low complexity" evidence="1">
    <location>
        <begin position="88"/>
        <end position="97"/>
    </location>
</feature>
<feature type="region of interest" description="Disordered" evidence="1">
    <location>
        <begin position="1"/>
        <end position="25"/>
    </location>
</feature>
<dbReference type="InterPro" id="IPR005498">
    <property type="entry name" value="T4SS_VirB10/TraB/TrbI"/>
</dbReference>
<evidence type="ECO:0000256" key="1">
    <source>
        <dbReference type="SAM" id="MobiDB-lite"/>
    </source>
</evidence>
<sequence>MNNFNSPQLDDEITPTEELEISGYRPEQAALIDQEYLIGRDSEQAEPIDSSENPLVRGAIASLLVGGVMGFGWMCWSIFFAPKQIAKTPTTPKPTQQVLAQSQSQEEARLKAELALRNQESSREKQPQKPIPPKPSPTVQKSAPIARTRIASLPPPRVIHSQVPSPPRIIRVTAPRQQLRNLPVSKPTQPVDPFKQWSELATLGQQTVAFNDDNKQIQQTETALNKVEQTNTVNSTPINSSSPVYREVSFENNSVTSKSNINKPSSIPTVAVNSGVTQTETNTSQIQTPGEWGIINRQIPNTQYSDFIQTASTTPSNLQVQIGTTAQAKVLVPMVWAKEDQNQGRFAIELEEDVLSNDGRVALPKGTILITEVDSVSEANKLVKQSVVAIVYTDSFGKVQQQSIPKDAILIRGSDNKPLIAQSLQDRGAAIAQQDILIGLLGAAGRAGQVFNQNQTQSQIVISNGGFNQTIVTGARQPNLLAAAVEGFFQPMQQRLSKRADKADSELQNRPNVAIVPTGTKVSIFFNSFFEITR</sequence>
<feature type="region of interest" description="Disordered" evidence="1">
    <location>
        <begin position="88"/>
        <end position="144"/>
    </location>
</feature>
<reference evidence="3" key="2">
    <citation type="journal article" date="2019" name="Genome Biol. Evol.">
        <title>Day and night: Metabolic profiles and evolutionary relationships of six axenic non-marine cyanobacteria.</title>
        <authorList>
            <person name="Will S.E."/>
            <person name="Henke P."/>
            <person name="Boedeker C."/>
            <person name="Huang S."/>
            <person name="Brinkmann H."/>
            <person name="Rohde M."/>
            <person name="Jarek M."/>
            <person name="Friedl T."/>
            <person name="Seufert S."/>
            <person name="Schumacher M."/>
            <person name="Overmann J."/>
            <person name="Neumann-Schaal M."/>
            <person name="Petersen J."/>
        </authorList>
    </citation>
    <scope>NUCLEOTIDE SEQUENCE [LARGE SCALE GENOMIC DNA]</scope>
    <source>
        <strain evidence="3">PCC 7102</strain>
    </source>
</reference>
<feature type="compositionally biased region" description="Basic and acidic residues" evidence="1">
    <location>
        <begin position="106"/>
        <end position="127"/>
    </location>
</feature>
<keyword evidence="2" id="KW-1133">Transmembrane helix</keyword>
<protein>
    <submittedName>
        <fullName evidence="3">Uncharacterized protein</fullName>
    </submittedName>
</protein>
<feature type="transmembrane region" description="Helical" evidence="2">
    <location>
        <begin position="59"/>
        <end position="81"/>
    </location>
</feature>
<accession>A0A3S1CLP8</accession>
<feature type="compositionally biased region" description="Acidic residues" evidence="1">
    <location>
        <begin position="9"/>
        <end position="20"/>
    </location>
</feature>
<organism evidence="3 4">
    <name type="scientific">Dulcicalothrix desertica PCC 7102</name>
    <dbReference type="NCBI Taxonomy" id="232991"/>
    <lineage>
        <taxon>Bacteria</taxon>
        <taxon>Bacillati</taxon>
        <taxon>Cyanobacteriota</taxon>
        <taxon>Cyanophyceae</taxon>
        <taxon>Nostocales</taxon>
        <taxon>Calotrichaceae</taxon>
        <taxon>Dulcicalothrix</taxon>
    </lineage>
</organism>
<keyword evidence="2" id="KW-0812">Transmembrane</keyword>
<dbReference type="OrthoDB" id="508213at2"/>
<dbReference type="RefSeq" id="WP_127083305.1">
    <property type="nucleotide sequence ID" value="NZ_RSCL01000012.1"/>
</dbReference>
<keyword evidence="4" id="KW-1185">Reference proteome</keyword>
<evidence type="ECO:0000256" key="2">
    <source>
        <dbReference type="SAM" id="Phobius"/>
    </source>
</evidence>